<dbReference type="PROSITE" id="PS51257">
    <property type="entry name" value="PROKAR_LIPOPROTEIN"/>
    <property type="match status" value="1"/>
</dbReference>
<proteinExistence type="predicted"/>
<evidence type="ECO:0000313" key="3">
    <source>
        <dbReference type="Proteomes" id="UP000248627"/>
    </source>
</evidence>
<keyword evidence="1" id="KW-0732">Signal</keyword>
<dbReference type="AlphaFoldDB" id="A0A2W2BE98"/>
<reference evidence="2 3" key="1">
    <citation type="submission" date="2018-01" db="EMBL/GenBank/DDBJ databases">
        <title>Draft genome sequence of Jishengella endophytica.</title>
        <authorList>
            <person name="Sahin N."/>
            <person name="Ay H."/>
            <person name="Saygin H."/>
        </authorList>
    </citation>
    <scope>NUCLEOTIDE SEQUENCE [LARGE SCALE GENOMIC DNA]</scope>
    <source>
        <strain evidence="2 3">DSM 45430</strain>
    </source>
</reference>
<feature type="chain" id="PRO_5016103433" description="Galactose oxidase" evidence="1">
    <location>
        <begin position="30"/>
        <end position="174"/>
    </location>
</feature>
<organism evidence="2 3">
    <name type="scientific">Micromonospora endophytica</name>
    <dbReference type="NCBI Taxonomy" id="515350"/>
    <lineage>
        <taxon>Bacteria</taxon>
        <taxon>Bacillati</taxon>
        <taxon>Actinomycetota</taxon>
        <taxon>Actinomycetes</taxon>
        <taxon>Micromonosporales</taxon>
        <taxon>Micromonosporaceae</taxon>
        <taxon>Micromonospora</taxon>
    </lineage>
</organism>
<evidence type="ECO:0008006" key="4">
    <source>
        <dbReference type="Google" id="ProtNLM"/>
    </source>
</evidence>
<keyword evidence="3" id="KW-1185">Reference proteome</keyword>
<name>A0A2W2BE98_9ACTN</name>
<comment type="caution">
    <text evidence="2">The sequence shown here is derived from an EMBL/GenBank/DDBJ whole genome shotgun (WGS) entry which is preliminary data.</text>
</comment>
<evidence type="ECO:0000313" key="2">
    <source>
        <dbReference type="EMBL" id="PZF83580.1"/>
    </source>
</evidence>
<protein>
    <recommendedName>
        <fullName evidence="4">Galactose oxidase</fullName>
    </recommendedName>
</protein>
<feature type="signal peptide" evidence="1">
    <location>
        <begin position="1"/>
        <end position="29"/>
    </location>
</feature>
<gene>
    <name evidence="2" type="ORF">C1I93_29945</name>
</gene>
<dbReference type="EMBL" id="POTX01000417">
    <property type="protein sequence ID" value="PZF83580.1"/>
    <property type="molecule type" value="Genomic_DNA"/>
</dbReference>
<dbReference type="Proteomes" id="UP000248627">
    <property type="component" value="Unassembled WGS sequence"/>
</dbReference>
<accession>A0A2W2BE98</accession>
<sequence length="174" mass="17747">MVIRRLVAVVAGLVTVLAGCAGPSAPALASPLRPAWQSAALPVPPGSSGRSMVRDAVICAGRWFAVGGVADAAGQTVPAAWSSSDGRVWSALRIAPSSFYGRRHVLYAVACRDGRLAALGAASGGAHGNPRTATWWWEPEGTLREVPAPVGLYGGERAVSVSRLAAGPGGWLVV</sequence>
<evidence type="ECO:0000256" key="1">
    <source>
        <dbReference type="SAM" id="SignalP"/>
    </source>
</evidence>
<feature type="non-terminal residue" evidence="2">
    <location>
        <position position="174"/>
    </location>
</feature>